<accession>A0A937D3X7</accession>
<proteinExistence type="predicted"/>
<evidence type="ECO:0000313" key="2">
    <source>
        <dbReference type="EMBL" id="MBL0406905.1"/>
    </source>
</evidence>
<organism evidence="2 3">
    <name type="scientific">Microvirga aerilata</name>
    <dbReference type="NCBI Taxonomy" id="670292"/>
    <lineage>
        <taxon>Bacteria</taxon>
        <taxon>Pseudomonadati</taxon>
        <taxon>Pseudomonadota</taxon>
        <taxon>Alphaproteobacteria</taxon>
        <taxon>Hyphomicrobiales</taxon>
        <taxon>Methylobacteriaceae</taxon>
        <taxon>Microvirga</taxon>
    </lineage>
</organism>
<sequence>MSTTRVFLLASSLARLIEKEREGRRIQQGYFPDRSERGTHVQVEGTMGHLILVTNGPHGPVEEATGIPLSHAETLLELTAGRVEYWAILLSMGEQRAAILRFISPGPLDMIAVSFEQDEQARRFQPLAWFGPEVTADPGYQTRSIAVTGLPAVPEVEASNNALNSLLDTLDNRLGGQQQSQPARAEELIAPQPGASAPSEVSSEDEDDTDDLAIEDSVIRELARSLRPRR</sequence>
<gene>
    <name evidence="2" type="ORF">JKG68_23455</name>
</gene>
<dbReference type="RefSeq" id="WP_202063765.1">
    <property type="nucleotide sequence ID" value="NZ_JBHTFS010000002.1"/>
</dbReference>
<keyword evidence="3" id="KW-1185">Reference proteome</keyword>
<evidence type="ECO:0000313" key="3">
    <source>
        <dbReference type="Proteomes" id="UP000605848"/>
    </source>
</evidence>
<dbReference type="EMBL" id="JAEQMY010000055">
    <property type="protein sequence ID" value="MBL0406905.1"/>
    <property type="molecule type" value="Genomic_DNA"/>
</dbReference>
<dbReference type="Gene3D" id="2.40.320.10">
    <property type="entry name" value="Hypothetical Protein Pfu-838710-001"/>
    <property type="match status" value="1"/>
</dbReference>
<name>A0A937D3X7_9HYPH</name>
<feature type="region of interest" description="Disordered" evidence="1">
    <location>
        <begin position="173"/>
        <end position="216"/>
    </location>
</feature>
<reference evidence="2" key="1">
    <citation type="submission" date="2021-01" db="EMBL/GenBank/DDBJ databases">
        <title>Microvirga sp.</title>
        <authorList>
            <person name="Kim M.K."/>
        </authorList>
    </citation>
    <scope>NUCLEOTIDE SEQUENCE</scope>
    <source>
        <strain evidence="2">5420S-16</strain>
    </source>
</reference>
<protein>
    <submittedName>
        <fullName evidence="2">Uncharacterized protein</fullName>
    </submittedName>
</protein>
<dbReference type="AlphaFoldDB" id="A0A937D3X7"/>
<dbReference type="Proteomes" id="UP000605848">
    <property type="component" value="Unassembled WGS sequence"/>
</dbReference>
<evidence type="ECO:0000256" key="1">
    <source>
        <dbReference type="SAM" id="MobiDB-lite"/>
    </source>
</evidence>
<feature type="compositionally biased region" description="Acidic residues" evidence="1">
    <location>
        <begin position="202"/>
        <end position="214"/>
    </location>
</feature>
<comment type="caution">
    <text evidence="2">The sequence shown here is derived from an EMBL/GenBank/DDBJ whole genome shotgun (WGS) entry which is preliminary data.</text>
</comment>